<evidence type="ECO:0000259" key="2">
    <source>
        <dbReference type="Pfam" id="PF13193"/>
    </source>
</evidence>
<comment type="caution">
    <text evidence="3">The sequence shown here is derived from an EMBL/GenBank/DDBJ whole genome shotgun (WGS) entry which is preliminary data.</text>
</comment>
<dbReference type="GeneID" id="78373288"/>
<keyword evidence="3" id="KW-0436">Ligase</keyword>
<dbReference type="Pfam" id="PF00501">
    <property type="entry name" value="AMP-binding"/>
    <property type="match status" value="1"/>
</dbReference>
<name>A0A0D8FRZ1_9ACTN</name>
<dbReference type="AlphaFoldDB" id="A0A0D8FRZ1"/>
<accession>A0A0D8FRZ1</accession>
<proteinExistence type="predicted"/>
<dbReference type="EC" id="6.2.1.3" evidence="3"/>
<dbReference type="eggNOG" id="COG0318">
    <property type="taxonomic scope" value="Bacteria"/>
</dbReference>
<feature type="domain" description="AMP-dependent synthetase/ligase" evidence="1">
    <location>
        <begin position="9"/>
        <end position="358"/>
    </location>
</feature>
<dbReference type="InterPro" id="IPR000873">
    <property type="entry name" value="AMP-dep_synth/lig_dom"/>
</dbReference>
<dbReference type="PATRIC" id="fig|1121877.4.peg.2488"/>
<protein>
    <submittedName>
        <fullName evidence="3">Long-chain-fatty-acid--CoA ligase</fullName>
        <ecNumber evidence="3">6.2.1.3</ecNumber>
    </submittedName>
</protein>
<dbReference type="RefSeq" id="WP_035390517.1">
    <property type="nucleotide sequence ID" value="NZ_JQKF01000026.1"/>
</dbReference>
<dbReference type="PROSITE" id="PS00455">
    <property type="entry name" value="AMP_BINDING"/>
    <property type="match status" value="1"/>
</dbReference>
<dbReference type="InterPro" id="IPR050237">
    <property type="entry name" value="ATP-dep_AMP-bd_enzyme"/>
</dbReference>
<dbReference type="Proteomes" id="UP000032336">
    <property type="component" value="Unassembled WGS sequence"/>
</dbReference>
<dbReference type="PANTHER" id="PTHR43767:SF1">
    <property type="entry name" value="NONRIBOSOMAL PEPTIDE SYNTHASE PES1 (EUROFUNG)-RELATED"/>
    <property type="match status" value="1"/>
</dbReference>
<dbReference type="PANTHER" id="PTHR43767">
    <property type="entry name" value="LONG-CHAIN-FATTY-ACID--COA LIGASE"/>
    <property type="match status" value="1"/>
</dbReference>
<dbReference type="InterPro" id="IPR020845">
    <property type="entry name" value="AMP-binding_CS"/>
</dbReference>
<keyword evidence="4" id="KW-1185">Reference proteome</keyword>
<reference evidence="3 4" key="1">
    <citation type="submission" date="2015-01" db="EMBL/GenBank/DDBJ databases">
        <title>Draft genome of the acidophilic iron oxidizer Ferrimicrobium acidiphilum strain T23.</title>
        <authorList>
            <person name="Poehlein A."/>
            <person name="Eisen S."/>
            <person name="Schloemann M."/>
            <person name="Johnson B.D."/>
            <person name="Daniel R."/>
            <person name="Muehling M."/>
        </authorList>
    </citation>
    <scope>NUCLEOTIDE SEQUENCE [LARGE SCALE GENOMIC DNA]</scope>
    <source>
        <strain evidence="3 4">T23</strain>
    </source>
</reference>
<evidence type="ECO:0000259" key="1">
    <source>
        <dbReference type="Pfam" id="PF00501"/>
    </source>
</evidence>
<dbReference type="Gene3D" id="3.30.300.30">
    <property type="match status" value="1"/>
</dbReference>
<dbReference type="GO" id="GO:0004467">
    <property type="term" value="F:long-chain fatty acid-CoA ligase activity"/>
    <property type="evidence" value="ECO:0007669"/>
    <property type="project" value="UniProtKB-EC"/>
</dbReference>
<feature type="domain" description="AMP-binding enzyme C-terminal" evidence="2">
    <location>
        <begin position="408"/>
        <end position="482"/>
    </location>
</feature>
<dbReference type="STRING" id="1121877.FEAC_22340"/>
<sequence>MHSFQDPLRRGARVAPNKVAVICGEDRLTFRELETRIHKLSAVLQGFDLSPGDRVAIIANNCHRYIEVYLAVPSNGLVLVPLSTRSTIAEIAFALSDADVRVVITDRKLDSIGTSVAHVITIPDEYEEALGQASPIDYLDQPNEETLAGLFYTGGTTGRSKGVMLTHGNLLANAWTAIAWAHLSEEDRWLVMAPMFHAAGTCLVIASIWLTATQIVLGTFAPKEALDIIERERATGTLAVPTMMLAINDVMATSPRDVSSLRLLSHGASPAPIEILKQSHHHFPTAEMLHLYGTTESSPIASIFAHEERHLADAKAGSIGVPAVGVDLAVLDPDDNELGAGEVGEIAIRGNNVMKGYWNLPEESERALRSGWYHTGDLGMVDNDGYFFLIDRLKDMVITGGENVYTIEVEDALYRHPKVQEAAVFGVPDPKWGEAVHAVVVPREDVTPGEIIAFLRTQLAGYKLPKQIDLRQSPLPKSGAGKILKRDLREPFWSGHTTRIGN</sequence>
<dbReference type="SUPFAM" id="SSF56801">
    <property type="entry name" value="Acetyl-CoA synthetase-like"/>
    <property type="match status" value="1"/>
</dbReference>
<dbReference type="EMBL" id="JXUW01000023">
    <property type="protein sequence ID" value="KJE76040.1"/>
    <property type="molecule type" value="Genomic_DNA"/>
</dbReference>
<dbReference type="Pfam" id="PF13193">
    <property type="entry name" value="AMP-binding_C"/>
    <property type="match status" value="1"/>
</dbReference>
<dbReference type="Gene3D" id="3.40.50.12780">
    <property type="entry name" value="N-terminal domain of ligase-like"/>
    <property type="match status" value="1"/>
</dbReference>
<dbReference type="InterPro" id="IPR025110">
    <property type="entry name" value="AMP-bd_C"/>
</dbReference>
<dbReference type="InterPro" id="IPR045851">
    <property type="entry name" value="AMP-bd_C_sf"/>
</dbReference>
<evidence type="ECO:0000313" key="3">
    <source>
        <dbReference type="EMBL" id="KJE76040.1"/>
    </source>
</evidence>
<dbReference type="InterPro" id="IPR042099">
    <property type="entry name" value="ANL_N_sf"/>
</dbReference>
<gene>
    <name evidence="3" type="primary">lcfB3</name>
    <name evidence="3" type="ORF">FEAC_22340</name>
</gene>
<evidence type="ECO:0000313" key="4">
    <source>
        <dbReference type="Proteomes" id="UP000032336"/>
    </source>
</evidence>
<organism evidence="3 4">
    <name type="scientific">Ferrimicrobium acidiphilum DSM 19497</name>
    <dbReference type="NCBI Taxonomy" id="1121877"/>
    <lineage>
        <taxon>Bacteria</taxon>
        <taxon>Bacillati</taxon>
        <taxon>Actinomycetota</taxon>
        <taxon>Acidimicrobiia</taxon>
        <taxon>Acidimicrobiales</taxon>
        <taxon>Acidimicrobiaceae</taxon>
        <taxon>Ferrimicrobium</taxon>
    </lineage>
</organism>
<dbReference type="OrthoDB" id="9803968at2"/>